<keyword evidence="3" id="KW-1185">Reference proteome</keyword>
<dbReference type="SMART" id="SM00671">
    <property type="entry name" value="SEL1"/>
    <property type="match status" value="5"/>
</dbReference>
<dbReference type="AlphaFoldDB" id="A0A397T7Q6"/>
<dbReference type="PANTHER" id="PTHR11102:SF160">
    <property type="entry name" value="ERAD-ASSOCIATED E3 UBIQUITIN-PROTEIN LIGASE COMPONENT HRD3"/>
    <property type="match status" value="1"/>
</dbReference>
<dbReference type="EMBL" id="QKYT01000114">
    <property type="protein sequence ID" value="RIA92926.1"/>
    <property type="molecule type" value="Genomic_DNA"/>
</dbReference>
<proteinExistence type="inferred from homology"/>
<organism evidence="2 3">
    <name type="scientific">Glomus cerebriforme</name>
    <dbReference type="NCBI Taxonomy" id="658196"/>
    <lineage>
        <taxon>Eukaryota</taxon>
        <taxon>Fungi</taxon>
        <taxon>Fungi incertae sedis</taxon>
        <taxon>Mucoromycota</taxon>
        <taxon>Glomeromycotina</taxon>
        <taxon>Glomeromycetes</taxon>
        <taxon>Glomerales</taxon>
        <taxon>Glomeraceae</taxon>
        <taxon>Glomus</taxon>
    </lineage>
</organism>
<comment type="caution">
    <text evidence="2">The sequence shown here is derived from an EMBL/GenBank/DDBJ whole genome shotgun (WGS) entry which is preliminary data.</text>
</comment>
<evidence type="ECO:0000313" key="2">
    <source>
        <dbReference type="EMBL" id="RIA92926.1"/>
    </source>
</evidence>
<dbReference type="SUPFAM" id="SSF81901">
    <property type="entry name" value="HCP-like"/>
    <property type="match status" value="1"/>
</dbReference>
<dbReference type="OrthoDB" id="2384430at2759"/>
<dbReference type="Pfam" id="PF08238">
    <property type="entry name" value="Sel1"/>
    <property type="match status" value="6"/>
</dbReference>
<evidence type="ECO:0008006" key="4">
    <source>
        <dbReference type="Google" id="ProtNLM"/>
    </source>
</evidence>
<dbReference type="PANTHER" id="PTHR11102">
    <property type="entry name" value="SEL-1-LIKE PROTEIN"/>
    <property type="match status" value="1"/>
</dbReference>
<dbReference type="InterPro" id="IPR011990">
    <property type="entry name" value="TPR-like_helical_dom_sf"/>
</dbReference>
<sequence length="495" mass="55564">MDSQCYVYFSQGNISSSNFQATDVTNVNTFFDTGNVMLPSPQYGPKELNAYMSLRNSQQSLQTQQEDTASMIYTTQMTQMPASTINLVKHEEVSDVPLSIYPQNGYKPECFDSHNNELGMVVISEGMDNTIQKFHSSPANQNYIACPPTPTTPHTPHNENFVSEGFPTTPPAEINLLTPATYIALSQQAEMFYEQGHYFLHVAKPRNPYLAFSHFATAANLGSQRGKHQFGYCFQHGIGVVKDEKRAVKIYLEIASVDPPNAATLCQLGICFQMGIGVEVDASRAVQYYERAVLMRHTDAMFNLAYCLRYGLGTPVNHKRAYELYYRLAELGDPQGMKLLGNCKLAGIGTVKDESGALEWFRRSSESDIYWGGKMQYALHLLKGISTAQNHVKAFDLVRTVCENFTLCPGPNKLLLGRLYHFGIGCQADLEKALYWYERALRSYYMPSCYVQECEMLILDIRNRQFQSSTMMFLKGVGNENVIIDEGIGHGDGNC</sequence>
<comment type="similarity">
    <text evidence="1">Belongs to the sel-1 family.</text>
</comment>
<dbReference type="Gene3D" id="1.25.40.10">
    <property type="entry name" value="Tetratricopeptide repeat domain"/>
    <property type="match status" value="1"/>
</dbReference>
<protein>
    <recommendedName>
        <fullName evidence="4">HCP-like protein</fullName>
    </recommendedName>
</protein>
<name>A0A397T7Q6_9GLOM</name>
<accession>A0A397T7Q6</accession>
<dbReference type="InterPro" id="IPR006597">
    <property type="entry name" value="Sel1-like"/>
</dbReference>
<reference evidence="2 3" key="1">
    <citation type="submission" date="2018-06" db="EMBL/GenBank/DDBJ databases">
        <title>Comparative genomics reveals the genomic features of Rhizophagus irregularis, R. cerebriforme, R. diaphanum and Gigaspora rosea, and their symbiotic lifestyle signature.</title>
        <authorList>
            <person name="Morin E."/>
            <person name="San Clemente H."/>
            <person name="Chen E.C.H."/>
            <person name="De La Providencia I."/>
            <person name="Hainaut M."/>
            <person name="Kuo A."/>
            <person name="Kohler A."/>
            <person name="Murat C."/>
            <person name="Tang N."/>
            <person name="Roy S."/>
            <person name="Loubradou J."/>
            <person name="Henrissat B."/>
            <person name="Grigoriev I.V."/>
            <person name="Corradi N."/>
            <person name="Roux C."/>
            <person name="Martin F.M."/>
        </authorList>
    </citation>
    <scope>NUCLEOTIDE SEQUENCE [LARGE SCALE GENOMIC DNA]</scope>
    <source>
        <strain evidence="2 3">DAOM 227022</strain>
    </source>
</reference>
<dbReference type="Proteomes" id="UP000265703">
    <property type="component" value="Unassembled WGS sequence"/>
</dbReference>
<gene>
    <name evidence="2" type="ORF">C1645_763657</name>
</gene>
<evidence type="ECO:0000256" key="1">
    <source>
        <dbReference type="ARBA" id="ARBA00038101"/>
    </source>
</evidence>
<evidence type="ECO:0000313" key="3">
    <source>
        <dbReference type="Proteomes" id="UP000265703"/>
    </source>
</evidence>
<dbReference type="InterPro" id="IPR050767">
    <property type="entry name" value="Sel1_AlgK"/>
</dbReference>